<evidence type="ECO:0000313" key="1">
    <source>
        <dbReference type="EMBL" id="CAL1383658.1"/>
    </source>
</evidence>
<sequence length="105" mass="11422">MPEIVKAALCGPAAAEIQHHKLILQPFLHPNRAQLVLTISNGMPASASAQTPGIRPQSVPSVGMASSYFPSQRIQFMRSALPIPPVSDPWPPQALLLWQSLDHLR</sequence>
<dbReference type="EMBL" id="OZ034817">
    <property type="protein sequence ID" value="CAL1383658.1"/>
    <property type="molecule type" value="Genomic_DNA"/>
</dbReference>
<accession>A0AAV2ECI0</accession>
<reference evidence="1 2" key="1">
    <citation type="submission" date="2024-04" db="EMBL/GenBank/DDBJ databases">
        <authorList>
            <person name="Fracassetti M."/>
        </authorList>
    </citation>
    <scope>NUCLEOTIDE SEQUENCE [LARGE SCALE GENOMIC DNA]</scope>
</reference>
<proteinExistence type="predicted"/>
<protein>
    <submittedName>
        <fullName evidence="1">Uncharacterized protein</fullName>
    </submittedName>
</protein>
<name>A0AAV2ECI0_9ROSI</name>
<keyword evidence="2" id="KW-1185">Reference proteome</keyword>
<evidence type="ECO:0000313" key="2">
    <source>
        <dbReference type="Proteomes" id="UP001497516"/>
    </source>
</evidence>
<dbReference type="Proteomes" id="UP001497516">
    <property type="component" value="Chromosome 4"/>
</dbReference>
<organism evidence="1 2">
    <name type="scientific">Linum trigynum</name>
    <dbReference type="NCBI Taxonomy" id="586398"/>
    <lineage>
        <taxon>Eukaryota</taxon>
        <taxon>Viridiplantae</taxon>
        <taxon>Streptophyta</taxon>
        <taxon>Embryophyta</taxon>
        <taxon>Tracheophyta</taxon>
        <taxon>Spermatophyta</taxon>
        <taxon>Magnoliopsida</taxon>
        <taxon>eudicotyledons</taxon>
        <taxon>Gunneridae</taxon>
        <taxon>Pentapetalae</taxon>
        <taxon>rosids</taxon>
        <taxon>fabids</taxon>
        <taxon>Malpighiales</taxon>
        <taxon>Linaceae</taxon>
        <taxon>Linum</taxon>
    </lineage>
</organism>
<gene>
    <name evidence="1" type="ORF">LTRI10_LOCUS24921</name>
</gene>
<dbReference type="AlphaFoldDB" id="A0AAV2ECI0"/>